<protein>
    <submittedName>
        <fullName evidence="2">Uncharacterized protein</fullName>
    </submittedName>
</protein>
<organism evidence="2 3">
    <name type="scientific">Candidatus Nomurabacteria bacterium RIFCSPHIGHO2_01_FULL_38_19</name>
    <dbReference type="NCBI Taxonomy" id="1801732"/>
    <lineage>
        <taxon>Bacteria</taxon>
        <taxon>Candidatus Nomuraibacteriota</taxon>
    </lineage>
</organism>
<accession>A0A1F6UQQ7</accession>
<reference evidence="2 3" key="1">
    <citation type="journal article" date="2016" name="Nat. Commun.">
        <title>Thousands of microbial genomes shed light on interconnected biogeochemical processes in an aquifer system.</title>
        <authorList>
            <person name="Anantharaman K."/>
            <person name="Brown C.T."/>
            <person name="Hug L.A."/>
            <person name="Sharon I."/>
            <person name="Castelle C.J."/>
            <person name="Probst A.J."/>
            <person name="Thomas B.C."/>
            <person name="Singh A."/>
            <person name="Wilkins M.J."/>
            <person name="Karaoz U."/>
            <person name="Brodie E.L."/>
            <person name="Williams K.H."/>
            <person name="Hubbard S.S."/>
            <person name="Banfield J.F."/>
        </authorList>
    </citation>
    <scope>NUCLEOTIDE SEQUENCE [LARGE SCALE GENOMIC DNA]</scope>
</reference>
<keyword evidence="1" id="KW-0812">Transmembrane</keyword>
<gene>
    <name evidence="2" type="ORF">A2814_01360</name>
</gene>
<name>A0A1F6UQQ7_9BACT</name>
<dbReference type="Proteomes" id="UP000177869">
    <property type="component" value="Unassembled WGS sequence"/>
</dbReference>
<evidence type="ECO:0000256" key="1">
    <source>
        <dbReference type="SAM" id="Phobius"/>
    </source>
</evidence>
<dbReference type="STRING" id="1801732.A2814_01360"/>
<dbReference type="AlphaFoldDB" id="A0A1F6UQQ7"/>
<evidence type="ECO:0000313" key="3">
    <source>
        <dbReference type="Proteomes" id="UP000177869"/>
    </source>
</evidence>
<sequence length="138" mass="15877">MSTKIIDLLIQTGIGSIIGVIIGMFFQYFLSKKLRIFETKLEIFRRVYKQLHYFVLMNQEKIESLPGSQSGIDAMEVAKSSGLDLKKDLGDILYYVDGDLEKKIGNLIYNIYQEYAVISKRDIDDIVDIMNRLKKLGN</sequence>
<dbReference type="EMBL" id="MFTI01000028">
    <property type="protein sequence ID" value="OGI59697.1"/>
    <property type="molecule type" value="Genomic_DNA"/>
</dbReference>
<comment type="caution">
    <text evidence="2">The sequence shown here is derived from an EMBL/GenBank/DDBJ whole genome shotgun (WGS) entry which is preliminary data.</text>
</comment>
<proteinExistence type="predicted"/>
<keyword evidence="1" id="KW-1133">Transmembrane helix</keyword>
<keyword evidence="1" id="KW-0472">Membrane</keyword>
<feature type="transmembrane region" description="Helical" evidence="1">
    <location>
        <begin position="6"/>
        <end position="30"/>
    </location>
</feature>
<evidence type="ECO:0000313" key="2">
    <source>
        <dbReference type="EMBL" id="OGI59697.1"/>
    </source>
</evidence>